<feature type="domain" description="Exonuclease" evidence="3">
    <location>
        <begin position="68"/>
        <end position="233"/>
    </location>
</feature>
<dbReference type="HOGENOM" id="CLU_047806_4_0_7"/>
<dbReference type="STRING" id="929558.SMGD1_0662"/>
<dbReference type="GO" id="GO:0003887">
    <property type="term" value="F:DNA-directed DNA polymerase activity"/>
    <property type="evidence" value="ECO:0007669"/>
    <property type="project" value="UniProtKB-EC"/>
</dbReference>
<name>B6BKX7_SULGG</name>
<dbReference type="PATRIC" id="fig|929558.5.peg.661"/>
<accession>B6BKX7</accession>
<dbReference type="NCBIfam" id="NF006316">
    <property type="entry name" value="PRK08517.1"/>
    <property type="match status" value="1"/>
</dbReference>
<dbReference type="FunFam" id="3.30.420.10:FF:000045">
    <property type="entry name" value="3'-5' exonuclease DinG"/>
    <property type="match status" value="1"/>
</dbReference>
<dbReference type="Proteomes" id="UP000006431">
    <property type="component" value="Unassembled WGS sequence"/>
</dbReference>
<comment type="caution">
    <text evidence="4">The sequence shown here is derived from an EMBL/GenBank/DDBJ whole genome shotgun (WGS) entry which is preliminary data.</text>
</comment>
<proteinExistence type="predicted"/>
<dbReference type="SUPFAM" id="SSF53098">
    <property type="entry name" value="Ribonuclease H-like"/>
    <property type="match status" value="1"/>
</dbReference>
<dbReference type="Pfam" id="PF00929">
    <property type="entry name" value="RNase_T"/>
    <property type="match status" value="1"/>
</dbReference>
<accession>H1FW71</accession>
<reference evidence="4 5" key="1">
    <citation type="journal article" date="2012" name="Proc. Natl. Acad. Sci. U.S.A.">
        <title>Genome and physiology of a model Epsilonproteobacterium responsible for sulfide detoxification in marine oxygen depletion zones.</title>
        <authorList>
            <person name="Grote J."/>
            <person name="Schott T."/>
            <person name="Bruckner C.G."/>
            <person name="Glockner F.O."/>
            <person name="Jost G."/>
            <person name="Teeling H."/>
            <person name="Labrenz M."/>
            <person name="Jurgens K."/>
        </authorList>
    </citation>
    <scope>NUCLEOTIDE SEQUENCE [LARGE SCALE GENOMIC DNA]</scope>
    <source>
        <strain evidence="4 5">GD1</strain>
    </source>
</reference>
<protein>
    <submittedName>
        <fullName evidence="4">DNA polymerase III subunit epsilon</fullName>
        <ecNumber evidence="4">2.7.7.7</ecNumber>
    </submittedName>
</protein>
<dbReference type="eggNOG" id="COG0847">
    <property type="taxonomic scope" value="Bacteria"/>
</dbReference>
<dbReference type="EMBL" id="AFRZ01000001">
    <property type="protein sequence ID" value="EHP29189.1"/>
    <property type="molecule type" value="Genomic_DNA"/>
</dbReference>
<dbReference type="CDD" id="cd06127">
    <property type="entry name" value="DEDDh"/>
    <property type="match status" value="1"/>
</dbReference>
<dbReference type="GO" id="GO:0008408">
    <property type="term" value="F:3'-5' exonuclease activity"/>
    <property type="evidence" value="ECO:0007669"/>
    <property type="project" value="TreeGrafter"/>
</dbReference>
<dbReference type="GO" id="GO:0003676">
    <property type="term" value="F:nucleic acid binding"/>
    <property type="evidence" value="ECO:0007669"/>
    <property type="project" value="InterPro"/>
</dbReference>
<dbReference type="SMART" id="SM00479">
    <property type="entry name" value="EXOIII"/>
    <property type="match status" value="1"/>
</dbReference>
<dbReference type="RefSeq" id="WP_008337817.1">
    <property type="nucleotide sequence ID" value="NZ_AFRZ01000001.1"/>
</dbReference>
<dbReference type="InterPro" id="IPR036397">
    <property type="entry name" value="RNaseH_sf"/>
</dbReference>
<evidence type="ECO:0000256" key="2">
    <source>
        <dbReference type="ARBA" id="ARBA00026073"/>
    </source>
</evidence>
<comment type="subunit">
    <text evidence="2">DNA polymerase III contains a core (composed of alpha, epsilon and theta chains) that associates with a tau subunit. This core dimerizes to form the POLIII' complex. PolIII' associates with the gamma complex (composed of gamma, delta, delta', psi and chi chains) and with the beta chain to form the complete DNA polymerase III complex.</text>
</comment>
<comment type="function">
    <text evidence="1">DNA polymerase III is a complex, multichain enzyme responsible for most of the replicative synthesis in bacteria. The epsilon subunit contain the editing function and is a proofreading 3'-5' exonuclease.</text>
</comment>
<dbReference type="PANTHER" id="PTHR30231">
    <property type="entry name" value="DNA POLYMERASE III SUBUNIT EPSILON"/>
    <property type="match status" value="1"/>
</dbReference>
<dbReference type="InterPro" id="IPR013520">
    <property type="entry name" value="Ribonucl_H"/>
</dbReference>
<evidence type="ECO:0000256" key="1">
    <source>
        <dbReference type="ARBA" id="ARBA00025483"/>
    </source>
</evidence>
<evidence type="ECO:0000259" key="3">
    <source>
        <dbReference type="SMART" id="SM00479"/>
    </source>
</evidence>
<dbReference type="InterPro" id="IPR012337">
    <property type="entry name" value="RNaseH-like_sf"/>
</dbReference>
<sequence length="272" mass="31333">MLAKDFQLDTKSIHKLASKGLCIDNLKPQLNDDLDFSLELWHSQGLEIVKQHGYFYFATRFMSIKDAEFCIVDIETNGSKIDKHQIIEIGAVKVRDGVIIDKFESLVYCREINKHITEITGISVEDTKNAPNLKKVLYEFKSFLGNAIFVAHDVKFDYKFISLSMQKIGLEPLLNRSICSLALAERTIESYRYALSYLNDSLHLNPNATHHRAMSDVITTYGLFMLSLHNLKSLDKDVKTAEDLIKFSKEAKRFKRPKFDPLMESQEEEKEE</sequence>
<evidence type="ECO:0000313" key="4">
    <source>
        <dbReference type="EMBL" id="EHP29189.1"/>
    </source>
</evidence>
<evidence type="ECO:0000313" key="5">
    <source>
        <dbReference type="Proteomes" id="UP000006431"/>
    </source>
</evidence>
<keyword evidence="4" id="KW-0548">Nucleotidyltransferase</keyword>
<dbReference type="GO" id="GO:0005829">
    <property type="term" value="C:cytosol"/>
    <property type="evidence" value="ECO:0007669"/>
    <property type="project" value="TreeGrafter"/>
</dbReference>
<organism evidence="4 5">
    <name type="scientific">Sulfurimonas gotlandica (strain DSM 19862 / JCM 16533 / GD1)</name>
    <dbReference type="NCBI Taxonomy" id="929558"/>
    <lineage>
        <taxon>Bacteria</taxon>
        <taxon>Pseudomonadati</taxon>
        <taxon>Campylobacterota</taxon>
        <taxon>Epsilonproteobacteria</taxon>
        <taxon>Campylobacterales</taxon>
        <taxon>Sulfurimonadaceae</taxon>
        <taxon>Sulfurimonas</taxon>
    </lineage>
</organism>
<dbReference type="GO" id="GO:0045004">
    <property type="term" value="P:DNA replication proofreading"/>
    <property type="evidence" value="ECO:0007669"/>
    <property type="project" value="TreeGrafter"/>
</dbReference>
<gene>
    <name evidence="4" type="primary">polC</name>
    <name evidence="4" type="ORF">SMGD1_0662</name>
</gene>
<dbReference type="AlphaFoldDB" id="B6BKX7"/>
<keyword evidence="4" id="KW-0808">Transferase</keyword>
<dbReference type="EC" id="2.7.7.7" evidence="4"/>
<dbReference type="PANTHER" id="PTHR30231:SF41">
    <property type="entry name" value="DNA POLYMERASE III SUBUNIT EPSILON"/>
    <property type="match status" value="1"/>
</dbReference>
<keyword evidence="5" id="KW-1185">Reference proteome</keyword>
<dbReference type="OrthoDB" id="9804290at2"/>
<dbReference type="Gene3D" id="3.30.420.10">
    <property type="entry name" value="Ribonuclease H-like superfamily/Ribonuclease H"/>
    <property type="match status" value="1"/>
</dbReference>